<keyword evidence="2" id="KW-0732">Signal</keyword>
<protein>
    <recommendedName>
        <fullName evidence="5">LTXXQ motif family protein</fullName>
    </recommendedName>
</protein>
<feature type="region of interest" description="Disordered" evidence="1">
    <location>
        <begin position="76"/>
        <end position="95"/>
    </location>
</feature>
<dbReference type="EMBL" id="JADIKE010000029">
    <property type="protein sequence ID" value="MBM7124711.1"/>
    <property type="molecule type" value="Genomic_DNA"/>
</dbReference>
<sequence>MNTLASRFALLALSLSAISLAPAVLAQDNGSGGGGWQGHQHAAPDPQQQASRLTSRLGLSADQTTKITTILQNQQQQMTALRGDSSMSQDDRRAKMHAIREDTDTQINAVLTPAQLTQYTQMKQQMRNRMQNGHNGGGADNGGSSSSNGGSSSNNGSN</sequence>
<feature type="region of interest" description="Disordered" evidence="1">
    <location>
        <begin position="122"/>
        <end position="158"/>
    </location>
</feature>
<reference evidence="3" key="1">
    <citation type="submission" date="2020-10" db="EMBL/GenBank/DDBJ databases">
        <title>Phylogeny of dyella-like bacteria.</title>
        <authorList>
            <person name="Fu J."/>
        </authorList>
    </citation>
    <scope>NUCLEOTIDE SEQUENCE</scope>
    <source>
        <strain evidence="3">DHOC52</strain>
    </source>
</reference>
<evidence type="ECO:0000256" key="2">
    <source>
        <dbReference type="SAM" id="SignalP"/>
    </source>
</evidence>
<keyword evidence="4" id="KW-1185">Reference proteome</keyword>
<feature type="region of interest" description="Disordered" evidence="1">
    <location>
        <begin position="29"/>
        <end position="52"/>
    </location>
</feature>
<evidence type="ECO:0000313" key="3">
    <source>
        <dbReference type="EMBL" id="MBM7124711.1"/>
    </source>
</evidence>
<feature type="compositionally biased region" description="Low complexity" evidence="1">
    <location>
        <begin position="142"/>
        <end position="158"/>
    </location>
</feature>
<evidence type="ECO:0000313" key="4">
    <source>
        <dbReference type="Proteomes" id="UP001430149"/>
    </source>
</evidence>
<name>A0ABS2K0N5_9GAMM</name>
<proteinExistence type="predicted"/>
<accession>A0ABS2K0N5</accession>
<feature type="chain" id="PRO_5046777532" description="LTXXQ motif family protein" evidence="2">
    <location>
        <begin position="27"/>
        <end position="158"/>
    </location>
</feature>
<dbReference type="RefSeq" id="WP_204680243.1">
    <property type="nucleotide sequence ID" value="NZ_BSNR01000011.1"/>
</dbReference>
<evidence type="ECO:0008006" key="5">
    <source>
        <dbReference type="Google" id="ProtNLM"/>
    </source>
</evidence>
<evidence type="ECO:0000256" key="1">
    <source>
        <dbReference type="SAM" id="MobiDB-lite"/>
    </source>
</evidence>
<feature type="signal peptide" evidence="2">
    <location>
        <begin position="1"/>
        <end position="26"/>
    </location>
</feature>
<dbReference type="Proteomes" id="UP001430149">
    <property type="component" value="Unassembled WGS sequence"/>
</dbReference>
<comment type="caution">
    <text evidence="3">The sequence shown here is derived from an EMBL/GenBank/DDBJ whole genome shotgun (WGS) entry which is preliminary data.</text>
</comment>
<organism evidence="3 4">
    <name type="scientific">Dyella flava</name>
    <dbReference type="NCBI Taxonomy" id="1920170"/>
    <lineage>
        <taxon>Bacteria</taxon>
        <taxon>Pseudomonadati</taxon>
        <taxon>Pseudomonadota</taxon>
        <taxon>Gammaproteobacteria</taxon>
        <taxon>Lysobacterales</taxon>
        <taxon>Rhodanobacteraceae</taxon>
        <taxon>Dyella</taxon>
    </lineage>
</organism>
<feature type="compositionally biased region" description="Low complexity" evidence="1">
    <location>
        <begin position="38"/>
        <end position="50"/>
    </location>
</feature>
<feature type="compositionally biased region" description="Low complexity" evidence="1">
    <location>
        <begin position="122"/>
        <end position="133"/>
    </location>
</feature>
<gene>
    <name evidence="3" type="ORF">ISP19_04910</name>
</gene>